<feature type="transmembrane region" description="Helical" evidence="9">
    <location>
        <begin position="147"/>
        <end position="166"/>
    </location>
</feature>
<evidence type="ECO:0000313" key="10">
    <source>
        <dbReference type="EMBL" id="ROQ01271.1"/>
    </source>
</evidence>
<sequence>MPEPSFLFGQFVGGLTASMFLFVTAVGLSLIFGVLRVLNFAHGSLYMLGAYLAWQIMGWLGPGPEHFWFAVLGSALIVAVIGAAIERLMFRHLYDRPELYQLLFTYALVLVLADIVKIIWGTQQLSISRPVSLSGGTTIFGTLVPHYNLFIIALGPLLALGLWLLLHRSRAGRVIRAAVLDREMLGALGANVGWLYTGMFALGAFLAGLGGALVTPVKTIVPGMDVEVIVEVFIIVVIGGLGSLWGTFLGAVVFGQVLAFGILLMPRFSIFSVFALMAVILIVRPWGLLGRQPTR</sequence>
<feature type="transmembrane region" description="Helical" evidence="9">
    <location>
        <begin position="44"/>
        <end position="61"/>
    </location>
</feature>
<keyword evidence="3" id="KW-1003">Cell membrane</keyword>
<keyword evidence="7 9" id="KW-0472">Membrane</keyword>
<reference evidence="10 11" key="1">
    <citation type="submission" date="2018-11" db="EMBL/GenBank/DDBJ databases">
        <title>Genomic Encyclopedia of Type Strains, Phase IV (KMG-IV): sequencing the most valuable type-strain genomes for metagenomic binning, comparative biology and taxonomic classification.</title>
        <authorList>
            <person name="Goeker M."/>
        </authorList>
    </citation>
    <scope>NUCLEOTIDE SEQUENCE [LARGE SCALE GENOMIC DNA]</scope>
    <source>
        <strain evidence="10 11">DSM 5900</strain>
    </source>
</reference>
<keyword evidence="11" id="KW-1185">Reference proteome</keyword>
<keyword evidence="4 9" id="KW-0812">Transmembrane</keyword>
<keyword evidence="5" id="KW-0029">Amino-acid transport</keyword>
<protein>
    <submittedName>
        <fullName evidence="10">Amino acid/amide ABC transporter membrane protein 1 (HAAT family)</fullName>
    </submittedName>
</protein>
<feature type="transmembrane region" description="Helical" evidence="9">
    <location>
        <begin position="102"/>
        <end position="120"/>
    </location>
</feature>
<dbReference type="PANTHER" id="PTHR11795">
    <property type="entry name" value="BRANCHED-CHAIN AMINO ACID TRANSPORT SYSTEM PERMEASE PROTEIN LIVH"/>
    <property type="match status" value="1"/>
</dbReference>
<keyword evidence="2" id="KW-0813">Transport</keyword>
<dbReference type="GO" id="GO:0006865">
    <property type="term" value="P:amino acid transport"/>
    <property type="evidence" value="ECO:0007669"/>
    <property type="project" value="UniProtKB-KW"/>
</dbReference>
<dbReference type="GO" id="GO:0005886">
    <property type="term" value="C:plasma membrane"/>
    <property type="evidence" value="ECO:0007669"/>
    <property type="project" value="UniProtKB-SubCell"/>
</dbReference>
<dbReference type="GO" id="GO:0022857">
    <property type="term" value="F:transmembrane transporter activity"/>
    <property type="evidence" value="ECO:0007669"/>
    <property type="project" value="InterPro"/>
</dbReference>
<comment type="caution">
    <text evidence="10">The sequence shown here is derived from an EMBL/GenBank/DDBJ whole genome shotgun (WGS) entry which is preliminary data.</text>
</comment>
<dbReference type="Pfam" id="PF02653">
    <property type="entry name" value="BPD_transp_2"/>
    <property type="match status" value="1"/>
</dbReference>
<evidence type="ECO:0000256" key="6">
    <source>
        <dbReference type="ARBA" id="ARBA00022989"/>
    </source>
</evidence>
<feature type="transmembrane region" description="Helical" evidence="9">
    <location>
        <begin position="67"/>
        <end position="90"/>
    </location>
</feature>
<name>A0A3N1MC08_9PROT</name>
<organism evidence="10 11">
    <name type="scientific">Stella humosa</name>
    <dbReference type="NCBI Taxonomy" id="94"/>
    <lineage>
        <taxon>Bacteria</taxon>
        <taxon>Pseudomonadati</taxon>
        <taxon>Pseudomonadota</taxon>
        <taxon>Alphaproteobacteria</taxon>
        <taxon>Rhodospirillales</taxon>
        <taxon>Stellaceae</taxon>
        <taxon>Stella</taxon>
    </lineage>
</organism>
<accession>A0A3N1MC08</accession>
<comment type="similarity">
    <text evidence="8">Belongs to the binding-protein-dependent transport system permease family. LivHM subfamily.</text>
</comment>
<comment type="subcellular location">
    <subcellularLocation>
        <location evidence="1">Cell membrane</location>
        <topology evidence="1">Multi-pass membrane protein</topology>
    </subcellularLocation>
</comment>
<dbReference type="Proteomes" id="UP000278222">
    <property type="component" value="Unassembled WGS sequence"/>
</dbReference>
<keyword evidence="6 9" id="KW-1133">Transmembrane helix</keyword>
<dbReference type="InterPro" id="IPR001851">
    <property type="entry name" value="ABC_transp_permease"/>
</dbReference>
<feature type="transmembrane region" description="Helical" evidence="9">
    <location>
        <begin position="187"/>
        <end position="213"/>
    </location>
</feature>
<feature type="transmembrane region" description="Helical" evidence="9">
    <location>
        <begin position="233"/>
        <end position="263"/>
    </location>
</feature>
<dbReference type="AlphaFoldDB" id="A0A3N1MC08"/>
<evidence type="ECO:0000313" key="11">
    <source>
        <dbReference type="Proteomes" id="UP000278222"/>
    </source>
</evidence>
<feature type="transmembrane region" description="Helical" evidence="9">
    <location>
        <begin position="6"/>
        <end position="32"/>
    </location>
</feature>
<feature type="transmembrane region" description="Helical" evidence="9">
    <location>
        <begin position="270"/>
        <end position="289"/>
    </location>
</feature>
<evidence type="ECO:0000256" key="1">
    <source>
        <dbReference type="ARBA" id="ARBA00004651"/>
    </source>
</evidence>
<dbReference type="RefSeq" id="WP_170216293.1">
    <property type="nucleotide sequence ID" value="NZ_AP019700.1"/>
</dbReference>
<evidence type="ECO:0000256" key="9">
    <source>
        <dbReference type="SAM" id="Phobius"/>
    </source>
</evidence>
<dbReference type="EMBL" id="RJKX01000011">
    <property type="protein sequence ID" value="ROQ01271.1"/>
    <property type="molecule type" value="Genomic_DNA"/>
</dbReference>
<evidence type="ECO:0000256" key="3">
    <source>
        <dbReference type="ARBA" id="ARBA00022475"/>
    </source>
</evidence>
<evidence type="ECO:0000256" key="5">
    <source>
        <dbReference type="ARBA" id="ARBA00022970"/>
    </source>
</evidence>
<evidence type="ECO:0000256" key="4">
    <source>
        <dbReference type="ARBA" id="ARBA00022692"/>
    </source>
</evidence>
<evidence type="ECO:0000256" key="2">
    <source>
        <dbReference type="ARBA" id="ARBA00022448"/>
    </source>
</evidence>
<evidence type="ECO:0000256" key="7">
    <source>
        <dbReference type="ARBA" id="ARBA00023136"/>
    </source>
</evidence>
<dbReference type="PANTHER" id="PTHR11795:SF442">
    <property type="entry name" value="ABC TRANSPORTER ATP-BINDING PROTEIN"/>
    <property type="match status" value="1"/>
</dbReference>
<dbReference type="CDD" id="cd06582">
    <property type="entry name" value="TM_PBP1_LivH_like"/>
    <property type="match status" value="1"/>
</dbReference>
<gene>
    <name evidence="10" type="ORF">EDC65_0449</name>
</gene>
<dbReference type="InterPro" id="IPR052157">
    <property type="entry name" value="BCAA_transport_permease"/>
</dbReference>
<evidence type="ECO:0000256" key="8">
    <source>
        <dbReference type="ARBA" id="ARBA00037998"/>
    </source>
</evidence>
<proteinExistence type="inferred from homology"/>